<evidence type="ECO:0000313" key="2">
    <source>
        <dbReference type="EMBL" id="TQL76797.1"/>
    </source>
</evidence>
<accession>A0A543AW38</accession>
<evidence type="ECO:0000313" key="3">
    <source>
        <dbReference type="Proteomes" id="UP000317043"/>
    </source>
</evidence>
<dbReference type="Proteomes" id="UP000317043">
    <property type="component" value="Unassembled WGS sequence"/>
</dbReference>
<evidence type="ECO:0000256" key="1">
    <source>
        <dbReference type="SAM" id="Phobius"/>
    </source>
</evidence>
<organism evidence="2 3">
    <name type="scientific">Stackebrandtia endophytica</name>
    <dbReference type="NCBI Taxonomy" id="1496996"/>
    <lineage>
        <taxon>Bacteria</taxon>
        <taxon>Bacillati</taxon>
        <taxon>Actinomycetota</taxon>
        <taxon>Actinomycetes</taxon>
        <taxon>Glycomycetales</taxon>
        <taxon>Glycomycetaceae</taxon>
        <taxon>Stackebrandtia</taxon>
    </lineage>
</organism>
<keyword evidence="3" id="KW-1185">Reference proteome</keyword>
<keyword evidence="1" id="KW-0472">Membrane</keyword>
<name>A0A543AW38_9ACTN</name>
<dbReference type="AlphaFoldDB" id="A0A543AW38"/>
<protein>
    <submittedName>
        <fullName evidence="2">Uncharacterized protein</fullName>
    </submittedName>
</protein>
<sequence>MVGCLVLVAVLGAVGCGILVWVWTLDHLRLPALDRTPRVATICDVAEWPNPDDQAEANTRIVGVEYVAGDGRSYRATLADLIHCSWIDEFTVGSRWQIYAFRAPDLAESVVFLTEVHDDVWRSGYCLDGVRLPGETGLSAPGPGSPFLNGKRRFVT</sequence>
<feature type="transmembrane region" description="Helical" evidence="1">
    <location>
        <begin position="6"/>
        <end position="25"/>
    </location>
</feature>
<proteinExistence type="predicted"/>
<dbReference type="RefSeq" id="WP_211347650.1">
    <property type="nucleotide sequence ID" value="NZ_JBHTGS010000001.1"/>
</dbReference>
<reference evidence="2 3" key="1">
    <citation type="submission" date="2019-06" db="EMBL/GenBank/DDBJ databases">
        <title>Sequencing the genomes of 1000 actinobacteria strains.</title>
        <authorList>
            <person name="Klenk H.-P."/>
        </authorList>
    </citation>
    <scope>NUCLEOTIDE SEQUENCE [LARGE SCALE GENOMIC DNA]</scope>
    <source>
        <strain evidence="2 3">DSM 45928</strain>
    </source>
</reference>
<dbReference type="InParanoid" id="A0A543AW38"/>
<gene>
    <name evidence="2" type="ORF">FB566_2334</name>
</gene>
<comment type="caution">
    <text evidence="2">The sequence shown here is derived from an EMBL/GenBank/DDBJ whole genome shotgun (WGS) entry which is preliminary data.</text>
</comment>
<keyword evidence="1" id="KW-1133">Transmembrane helix</keyword>
<keyword evidence="1" id="KW-0812">Transmembrane</keyword>
<dbReference type="EMBL" id="VFOW01000001">
    <property type="protein sequence ID" value="TQL76797.1"/>
    <property type="molecule type" value="Genomic_DNA"/>
</dbReference>